<keyword evidence="2 5" id="KW-0378">Hydrolase</keyword>
<dbReference type="OrthoDB" id="269822at2759"/>
<organism evidence="8 9">
    <name type="scientific">Coemansia erecta</name>
    <dbReference type="NCBI Taxonomy" id="147472"/>
    <lineage>
        <taxon>Eukaryota</taxon>
        <taxon>Fungi</taxon>
        <taxon>Fungi incertae sedis</taxon>
        <taxon>Zoopagomycota</taxon>
        <taxon>Kickxellomycotina</taxon>
        <taxon>Kickxellomycetes</taxon>
        <taxon>Kickxellales</taxon>
        <taxon>Kickxellaceae</taxon>
        <taxon>Coemansia</taxon>
    </lineage>
</organism>
<dbReference type="InterPro" id="IPR000909">
    <property type="entry name" value="PLipase_C_PInositol-sp_X_dom"/>
</dbReference>
<feature type="compositionally biased region" description="Low complexity" evidence="6">
    <location>
        <begin position="1036"/>
        <end position="1049"/>
    </location>
</feature>
<dbReference type="SUPFAM" id="SSF51695">
    <property type="entry name" value="PLC-like phosphodiesterases"/>
    <property type="match status" value="1"/>
</dbReference>
<feature type="region of interest" description="Disordered" evidence="6">
    <location>
        <begin position="102"/>
        <end position="158"/>
    </location>
</feature>
<dbReference type="SUPFAM" id="SSF50729">
    <property type="entry name" value="PH domain-like"/>
    <property type="match status" value="1"/>
</dbReference>
<evidence type="ECO:0000256" key="4">
    <source>
        <dbReference type="ARBA" id="ARBA00023098"/>
    </source>
</evidence>
<feature type="region of interest" description="Disordered" evidence="6">
    <location>
        <begin position="381"/>
        <end position="425"/>
    </location>
</feature>
<comment type="caution">
    <text evidence="8">The sequence shown here is derived from an EMBL/GenBank/DDBJ whole genome shotgun (WGS) entry which is preliminary data.</text>
</comment>
<feature type="compositionally biased region" description="Low complexity" evidence="6">
    <location>
        <begin position="102"/>
        <end position="114"/>
    </location>
</feature>
<dbReference type="Pfam" id="PF00388">
    <property type="entry name" value="PI-PLC-X"/>
    <property type="match status" value="1"/>
</dbReference>
<evidence type="ECO:0000256" key="5">
    <source>
        <dbReference type="RuleBase" id="RU361133"/>
    </source>
</evidence>
<dbReference type="PANTHER" id="PTHR10336:SF36">
    <property type="entry name" value="1-PHOSPHATIDYLINOSITOL 4,5-BISPHOSPHATE PHOSPHODIESTERASE BETA-4"/>
    <property type="match status" value="1"/>
</dbReference>
<feature type="region of interest" description="Disordered" evidence="6">
    <location>
        <begin position="741"/>
        <end position="781"/>
    </location>
</feature>
<dbReference type="Gene3D" id="2.30.29.30">
    <property type="entry name" value="Pleckstrin-homology domain (PH domain)/Phosphotyrosine-binding domain (PTB)"/>
    <property type="match status" value="1"/>
</dbReference>
<reference evidence="8" key="1">
    <citation type="submission" date="2022-07" db="EMBL/GenBank/DDBJ databases">
        <title>Phylogenomic reconstructions and comparative analyses of Kickxellomycotina fungi.</title>
        <authorList>
            <person name="Reynolds N.K."/>
            <person name="Stajich J.E."/>
            <person name="Barry K."/>
            <person name="Grigoriev I.V."/>
            <person name="Crous P."/>
            <person name="Smith M.E."/>
        </authorList>
    </citation>
    <scope>NUCLEOTIDE SEQUENCE</scope>
    <source>
        <strain evidence="8">NBRC 32514</strain>
    </source>
</reference>
<name>A0A9W8CU35_9FUNG</name>
<dbReference type="Pfam" id="PF00387">
    <property type="entry name" value="PI-PLC-Y"/>
    <property type="match status" value="1"/>
</dbReference>
<evidence type="ECO:0000256" key="3">
    <source>
        <dbReference type="ARBA" id="ARBA00022963"/>
    </source>
</evidence>
<dbReference type="PRINTS" id="PR00390">
    <property type="entry name" value="PHPHLIPASEC"/>
</dbReference>
<dbReference type="InterPro" id="IPR017946">
    <property type="entry name" value="PLC-like_Pdiesterase_TIM-brl"/>
</dbReference>
<keyword evidence="4 5" id="KW-0443">Lipid metabolism</keyword>
<feature type="domain" description="PI-PLC Y-box" evidence="7">
    <location>
        <begin position="794"/>
        <end position="910"/>
    </location>
</feature>
<dbReference type="GO" id="GO:0016042">
    <property type="term" value="P:lipid catabolic process"/>
    <property type="evidence" value="ECO:0007669"/>
    <property type="project" value="UniProtKB-KW"/>
</dbReference>
<dbReference type="InterPro" id="IPR035892">
    <property type="entry name" value="C2_domain_sf"/>
</dbReference>
<feature type="compositionally biased region" description="Polar residues" evidence="6">
    <location>
        <begin position="122"/>
        <end position="134"/>
    </location>
</feature>
<dbReference type="Gene3D" id="3.20.20.190">
    <property type="entry name" value="Phosphatidylinositol (PI) phosphodiesterase"/>
    <property type="match status" value="1"/>
</dbReference>
<comment type="catalytic activity">
    <reaction evidence="5">
        <text>a 1,2-diacyl-sn-glycero-3-phospho-(1D-myo-inositol-4,5-bisphosphate) + H2O = 1D-myo-inositol 1,4,5-trisphosphate + a 1,2-diacyl-sn-glycerol + H(+)</text>
        <dbReference type="Rhea" id="RHEA:33179"/>
        <dbReference type="ChEBI" id="CHEBI:15377"/>
        <dbReference type="ChEBI" id="CHEBI:15378"/>
        <dbReference type="ChEBI" id="CHEBI:17815"/>
        <dbReference type="ChEBI" id="CHEBI:58456"/>
        <dbReference type="ChEBI" id="CHEBI:203600"/>
        <dbReference type="EC" id="3.1.4.11"/>
    </reaction>
</comment>
<dbReference type="GO" id="GO:0048015">
    <property type="term" value="P:phosphatidylinositol-mediated signaling"/>
    <property type="evidence" value="ECO:0007669"/>
    <property type="project" value="TreeGrafter"/>
</dbReference>
<dbReference type="InterPro" id="IPR011993">
    <property type="entry name" value="PH-like_dom_sf"/>
</dbReference>
<evidence type="ECO:0000256" key="2">
    <source>
        <dbReference type="ARBA" id="ARBA00022801"/>
    </source>
</evidence>
<feature type="compositionally biased region" description="Low complexity" evidence="6">
    <location>
        <begin position="26"/>
        <end position="43"/>
    </location>
</feature>
<feature type="compositionally biased region" description="Low complexity" evidence="6">
    <location>
        <begin position="397"/>
        <end position="410"/>
    </location>
</feature>
<evidence type="ECO:0000256" key="6">
    <source>
        <dbReference type="SAM" id="MobiDB-lite"/>
    </source>
</evidence>
<accession>A0A9W8CU35</accession>
<dbReference type="GO" id="GO:0051209">
    <property type="term" value="P:release of sequestered calcium ion into cytosol"/>
    <property type="evidence" value="ECO:0007669"/>
    <property type="project" value="TreeGrafter"/>
</dbReference>
<evidence type="ECO:0000313" key="9">
    <source>
        <dbReference type="Proteomes" id="UP001149813"/>
    </source>
</evidence>
<dbReference type="PROSITE" id="PS50007">
    <property type="entry name" value="PIPLC_X_DOMAIN"/>
    <property type="match status" value="1"/>
</dbReference>
<sequence length="1328" mass="143260">MATALRGSPLEDEPQRNAPIHRHFSRSSFGSNNSTTSASTSSSPPDRYQLESLNKEDTSAARAAAEPETDHDPATCLSCTRRNVISVFPRFRKVSTRLLTTLSRGTGSSSSSGSNSGGSNGAQQKTGSSLCTAESRQRRRDGSIGSSDTPPRDLLSSKVYPTHPARAALCLGRLDPEGSRRTGDISADHRPSAVIPLPFIPDQMAKGCSLLKTTSRSAHLRNFRLDIAQQRITWDSRKKKKLAHIDLERIVEIRVGEEALWAVGDESCLPHGTQRLFAIVYYHQMAIKTVCIVAPTNESFREWIDTLTYLVSTRQPVTTLAQHQRWRLISINRQWWESDTSGESATESLRFIEACAASSQSSIMSFDVASELAASSVNLAASPSNSPMRGSTGRKWFSGGSTSRSSSFTSLVQPPSLGRSNEGMASQRFLGEDVVKEVAETLKMDRAQPSIDTLYHDVALSYMNMPTVISAEFEGTESTRMHNQNMHSDDSDDDDDVGELTMATSKAFMHDALDIMDPLRLDIPKSQPFGITLSVFTRFLRDMQKESVTDTEVRRRFRQFTSHPGQQTMSTYEFEAYLQSADNSLGNLSPSSLNESAKECMNMDLPLNDYFISSSHNTYLAGDQLVGDSTVEGYVHALLRGCRCLELDCWDGRTTRILFEDVIIAISRYAFAVSPYPVVLSFETHCSLPQQARMATILRKHLGDMLVVAPINGEGETQLPSPNELKHRIIIKNKVLEPRLASSNANPSASANAATGSSGQPATVSQLASTSNTNKTVSPRASVAQLKRKVAPELSELIVYCKSFPFEKLDDDAPDPAFNQVTSLSESTSNQLLRQKPVQFARFNKMQMTRIYPGFSRFTSTNFNPISHWSAGCQMVALNFQTRDRHMQIYEAMFQRTLGIGYVLKPKHLRVPETVTTAAVAAKLRGASSQLPMSSVSTLGTLKNEKAPESAASTPPSYISLLTSAATKTSANQSSDFPQRTTIHINIIAAHGLVRGGSAPGGGNPGGIQRRQSIIGGMLDRRPSFASDSSSRRSSRSGGDPTSSPGSLSRQASSIAMFSGDISGFFGGSASPPLPSTPPNGTVIRPSLNAAAAAAAAASAAGASSINTAAVARGIAGQQMHGINSRIRVEVEWISESNLGASSASSISSSSSSSNSGAGFGVSGTRGPSCAPSRSGTMPNSPLIGPQIPVQPIGGSSLSFPFFGSALSSDATSPVAAAPPAPTPLMHALTSDVQPKKSRYVTKTGVVSGSEVRWRNASLFRVINDPDISFVRMSIYDDDTELASTCISIDSLKEGYRYIELGESDKTRLCHPIQLLVNIQMSQLHCLA</sequence>
<dbReference type="InterPro" id="IPR001192">
    <property type="entry name" value="PI-PLC_fam"/>
</dbReference>
<dbReference type="InterPro" id="IPR001711">
    <property type="entry name" value="PLipase_C_Pinositol-sp_Y"/>
</dbReference>
<keyword evidence="3 5" id="KW-0442">Lipid degradation</keyword>
<dbReference type="GO" id="GO:0004435">
    <property type="term" value="F:phosphatidylinositol-4,5-bisphosphate phospholipase C activity"/>
    <property type="evidence" value="ECO:0007669"/>
    <property type="project" value="UniProtKB-EC"/>
</dbReference>
<dbReference type="PROSITE" id="PS50008">
    <property type="entry name" value="PIPLC_Y_DOMAIN"/>
    <property type="match status" value="1"/>
</dbReference>
<feature type="region of interest" description="Disordered" evidence="6">
    <location>
        <begin position="1"/>
        <end position="75"/>
    </location>
</feature>
<dbReference type="SMART" id="SM00148">
    <property type="entry name" value="PLCXc"/>
    <property type="match status" value="1"/>
</dbReference>
<feature type="region of interest" description="Disordered" evidence="6">
    <location>
        <begin position="1020"/>
        <end position="1051"/>
    </location>
</feature>
<feature type="compositionally biased region" description="Polar residues" evidence="6">
    <location>
        <begin position="759"/>
        <end position="779"/>
    </location>
</feature>
<keyword evidence="9" id="KW-1185">Reference proteome</keyword>
<dbReference type="Gene3D" id="2.60.40.150">
    <property type="entry name" value="C2 domain"/>
    <property type="match status" value="1"/>
</dbReference>
<feature type="compositionally biased region" description="Low complexity" evidence="6">
    <location>
        <begin position="1144"/>
        <end position="1157"/>
    </location>
</feature>
<dbReference type="EMBL" id="JANBOJ010000066">
    <property type="protein sequence ID" value="KAJ1723462.1"/>
    <property type="molecule type" value="Genomic_DNA"/>
</dbReference>
<protein>
    <recommendedName>
        <fullName evidence="1 5">Phosphoinositide phospholipase C</fullName>
        <ecNumber evidence="1 5">3.1.4.11</ecNumber>
    </recommendedName>
</protein>
<dbReference type="PANTHER" id="PTHR10336">
    <property type="entry name" value="PHOSPHOINOSITIDE-SPECIFIC PHOSPHOLIPASE C FAMILY PROTEIN"/>
    <property type="match status" value="1"/>
</dbReference>
<feature type="region of interest" description="Disordered" evidence="6">
    <location>
        <begin position="1144"/>
        <end position="1188"/>
    </location>
</feature>
<evidence type="ECO:0000313" key="8">
    <source>
        <dbReference type="EMBL" id="KAJ1723462.1"/>
    </source>
</evidence>
<dbReference type="CDD" id="cd08558">
    <property type="entry name" value="PI-PLCc_eukaryota"/>
    <property type="match status" value="1"/>
</dbReference>
<feature type="compositionally biased region" description="Low complexity" evidence="6">
    <location>
        <begin position="741"/>
        <end position="758"/>
    </location>
</feature>
<gene>
    <name evidence="8" type="ORF">LPJ53_002218</name>
</gene>
<evidence type="ECO:0000256" key="1">
    <source>
        <dbReference type="ARBA" id="ARBA00012368"/>
    </source>
</evidence>
<dbReference type="SMART" id="SM00149">
    <property type="entry name" value="PLCYc"/>
    <property type="match status" value="1"/>
</dbReference>
<dbReference type="Proteomes" id="UP001149813">
    <property type="component" value="Unassembled WGS sequence"/>
</dbReference>
<proteinExistence type="predicted"/>
<evidence type="ECO:0000259" key="7">
    <source>
        <dbReference type="PROSITE" id="PS50008"/>
    </source>
</evidence>
<dbReference type="EC" id="3.1.4.11" evidence="1 5"/>